<feature type="transmembrane region" description="Helical" evidence="2">
    <location>
        <begin position="65"/>
        <end position="86"/>
    </location>
</feature>
<feature type="compositionally biased region" description="Basic residues" evidence="1">
    <location>
        <begin position="168"/>
        <end position="177"/>
    </location>
</feature>
<evidence type="ECO:0000256" key="2">
    <source>
        <dbReference type="SAM" id="Phobius"/>
    </source>
</evidence>
<keyword evidence="2" id="KW-0812">Transmembrane</keyword>
<dbReference type="EMBL" id="CP093313">
    <property type="protein sequence ID" value="UWZ84180.1"/>
    <property type="molecule type" value="Genomic_DNA"/>
</dbReference>
<organism evidence="3 4">
    <name type="scientific">Occallatibacter riparius</name>
    <dbReference type="NCBI Taxonomy" id="1002689"/>
    <lineage>
        <taxon>Bacteria</taxon>
        <taxon>Pseudomonadati</taxon>
        <taxon>Acidobacteriota</taxon>
        <taxon>Terriglobia</taxon>
        <taxon>Terriglobales</taxon>
        <taxon>Acidobacteriaceae</taxon>
        <taxon>Occallatibacter</taxon>
    </lineage>
</organism>
<feature type="compositionally biased region" description="Polar residues" evidence="1">
    <location>
        <begin position="145"/>
        <end position="159"/>
    </location>
</feature>
<evidence type="ECO:0000313" key="3">
    <source>
        <dbReference type="EMBL" id="UWZ84180.1"/>
    </source>
</evidence>
<protein>
    <submittedName>
        <fullName evidence="3">Uncharacterized protein</fullName>
    </submittedName>
</protein>
<feature type="compositionally biased region" description="Low complexity" evidence="1">
    <location>
        <begin position="135"/>
        <end position="144"/>
    </location>
</feature>
<proteinExistence type="predicted"/>
<gene>
    <name evidence="3" type="ORF">MOP44_26960</name>
</gene>
<dbReference type="RefSeq" id="WP_260793684.1">
    <property type="nucleotide sequence ID" value="NZ_CP093313.1"/>
</dbReference>
<keyword evidence="2" id="KW-0472">Membrane</keyword>
<name>A0A9J7BMS1_9BACT</name>
<keyword evidence="2" id="KW-1133">Transmembrane helix</keyword>
<dbReference type="AlphaFoldDB" id="A0A9J7BMS1"/>
<sequence length="177" mass="18452">MTSPRQNDIPDRAPNADETLRLIATLPAPDGLADRVQARLAAAPRRPFLLSSFGFSRNGWMFSPVLRGCAAAAIVVLVAGGGFTIYSRVQPAPTAKVMEMPTRIGPNGGFSNAGAMRTPDTLNGPVLKEPALKNPALATPAAPAQQNVIAPMPSSQPQTLAPKAAPSSHKKKAAAIR</sequence>
<reference evidence="3" key="1">
    <citation type="submission" date="2021-04" db="EMBL/GenBank/DDBJ databases">
        <title>Phylogenetic analysis of Acidobacteriaceae.</title>
        <authorList>
            <person name="Qiu L."/>
            <person name="Zhang Q."/>
        </authorList>
    </citation>
    <scope>NUCLEOTIDE SEQUENCE</scope>
    <source>
        <strain evidence="3">DSM 25168</strain>
    </source>
</reference>
<feature type="region of interest" description="Disordered" evidence="1">
    <location>
        <begin position="135"/>
        <end position="177"/>
    </location>
</feature>
<dbReference type="KEGG" id="orp:MOP44_26960"/>
<keyword evidence="4" id="KW-1185">Reference proteome</keyword>
<evidence type="ECO:0000313" key="4">
    <source>
        <dbReference type="Proteomes" id="UP001059380"/>
    </source>
</evidence>
<accession>A0A9J7BMS1</accession>
<evidence type="ECO:0000256" key="1">
    <source>
        <dbReference type="SAM" id="MobiDB-lite"/>
    </source>
</evidence>
<dbReference type="Proteomes" id="UP001059380">
    <property type="component" value="Chromosome"/>
</dbReference>